<dbReference type="CDD" id="cd00037">
    <property type="entry name" value="CLECT"/>
    <property type="match status" value="1"/>
</dbReference>
<proteinExistence type="predicted"/>
<keyword evidence="1" id="KW-0812">Transmembrane</keyword>
<dbReference type="AlphaFoldDB" id="A0A9W3BEA8"/>
<dbReference type="InterPro" id="IPR016187">
    <property type="entry name" value="CTDL_fold"/>
</dbReference>
<dbReference type="Pfam" id="PF00059">
    <property type="entry name" value="Lectin_C"/>
    <property type="match status" value="1"/>
</dbReference>
<dbReference type="PANTHER" id="PTHR22801:SF63">
    <property type="entry name" value="C-TYPE LECTIN DOMAIN-CONTAINING PROTEIN"/>
    <property type="match status" value="1"/>
</dbReference>
<sequence length="231" mass="27145">MIATFEHLCLRSRLFGFQYEVNQQAFENTSIAETNARHASSQTVDLSHTYVWAARSVQMKTTLARLTAMCRLKSNFTLYTFENKTKCLWFNDFRDTFQQAKSRCEDVGAYLAVIKSYKEYVIFSTNKRNEWTWIGLDDIQKEGVYMWQDGSRARQFPYVHFSNPNDGGRDYVLLQERISEQKLWMIQECYDIAKYFSSITRLALLTAFASFVCSKAIYCCIFFIFRTLSNI</sequence>
<keyword evidence="3" id="KW-1185">Reference proteome</keyword>
<dbReference type="PANTHER" id="PTHR22801">
    <property type="entry name" value="LITHOSTATHINE"/>
    <property type="match status" value="1"/>
</dbReference>
<evidence type="ECO:0000313" key="4">
    <source>
        <dbReference type="RefSeq" id="XP_055897766.1"/>
    </source>
</evidence>
<dbReference type="InterPro" id="IPR050801">
    <property type="entry name" value="Ca-Dep_Lectins_ImmuneDev"/>
</dbReference>
<evidence type="ECO:0000256" key="1">
    <source>
        <dbReference type="SAM" id="Phobius"/>
    </source>
</evidence>
<dbReference type="InterPro" id="IPR001304">
    <property type="entry name" value="C-type_lectin-like"/>
</dbReference>
<dbReference type="Gene3D" id="3.10.100.10">
    <property type="entry name" value="Mannose-Binding Protein A, subunit A"/>
    <property type="match status" value="1"/>
</dbReference>
<dbReference type="Proteomes" id="UP001165740">
    <property type="component" value="Chromosome 9"/>
</dbReference>
<organism evidence="3 4">
    <name type="scientific">Biomphalaria glabrata</name>
    <name type="common">Bloodfluke planorb</name>
    <name type="synonym">Freshwater snail</name>
    <dbReference type="NCBI Taxonomy" id="6526"/>
    <lineage>
        <taxon>Eukaryota</taxon>
        <taxon>Metazoa</taxon>
        <taxon>Spiralia</taxon>
        <taxon>Lophotrochozoa</taxon>
        <taxon>Mollusca</taxon>
        <taxon>Gastropoda</taxon>
        <taxon>Heterobranchia</taxon>
        <taxon>Euthyneura</taxon>
        <taxon>Panpulmonata</taxon>
        <taxon>Hygrophila</taxon>
        <taxon>Lymnaeoidea</taxon>
        <taxon>Planorbidae</taxon>
        <taxon>Biomphalaria</taxon>
    </lineage>
</organism>
<dbReference type="GeneID" id="106071804"/>
<dbReference type="InterPro" id="IPR016186">
    <property type="entry name" value="C-type_lectin-like/link_sf"/>
</dbReference>
<dbReference type="PROSITE" id="PS50041">
    <property type="entry name" value="C_TYPE_LECTIN_2"/>
    <property type="match status" value="1"/>
</dbReference>
<name>A0A9W3BEA8_BIOGL</name>
<evidence type="ECO:0000259" key="2">
    <source>
        <dbReference type="PROSITE" id="PS50041"/>
    </source>
</evidence>
<feature type="transmembrane region" description="Helical" evidence="1">
    <location>
        <begin position="202"/>
        <end position="225"/>
    </location>
</feature>
<keyword evidence="1" id="KW-0472">Membrane</keyword>
<gene>
    <name evidence="4" type="primary">LOC106071804</name>
</gene>
<dbReference type="SMART" id="SM00034">
    <property type="entry name" value="CLECT"/>
    <property type="match status" value="1"/>
</dbReference>
<reference evidence="4" key="1">
    <citation type="submission" date="2025-08" db="UniProtKB">
        <authorList>
            <consortium name="RefSeq"/>
        </authorList>
    </citation>
    <scope>IDENTIFICATION</scope>
</reference>
<dbReference type="RefSeq" id="XP_055897766.1">
    <property type="nucleotide sequence ID" value="XM_056041791.1"/>
</dbReference>
<evidence type="ECO:0000313" key="3">
    <source>
        <dbReference type="Proteomes" id="UP001165740"/>
    </source>
</evidence>
<accession>A0A9W3BEA8</accession>
<dbReference type="SUPFAM" id="SSF56436">
    <property type="entry name" value="C-type lectin-like"/>
    <property type="match status" value="1"/>
</dbReference>
<protein>
    <submittedName>
        <fullName evidence="4">CD209 antigen-like protein E isoform X3</fullName>
    </submittedName>
</protein>
<keyword evidence="1" id="KW-1133">Transmembrane helix</keyword>
<feature type="domain" description="C-type lectin" evidence="2">
    <location>
        <begin position="83"/>
        <end position="198"/>
    </location>
</feature>